<evidence type="ECO:0000313" key="1">
    <source>
        <dbReference type="EMBL" id="OGC35211.1"/>
    </source>
</evidence>
<protein>
    <submittedName>
        <fullName evidence="1">Uncharacterized protein</fullName>
    </submittedName>
</protein>
<proteinExistence type="predicted"/>
<evidence type="ECO:0000313" key="2">
    <source>
        <dbReference type="Proteomes" id="UP000178951"/>
    </source>
</evidence>
<comment type="caution">
    <text evidence="1">The sequence shown here is derived from an EMBL/GenBank/DDBJ whole genome shotgun (WGS) entry which is preliminary data.</text>
</comment>
<dbReference type="Gene3D" id="2.60.40.10">
    <property type="entry name" value="Immunoglobulins"/>
    <property type="match status" value="1"/>
</dbReference>
<organism evidence="1 2">
    <name type="scientific">candidate division WOR-1 bacterium RIFOXYB2_FULL_48_7</name>
    <dbReference type="NCBI Taxonomy" id="1802583"/>
    <lineage>
        <taxon>Bacteria</taxon>
        <taxon>Bacillati</taxon>
        <taxon>Saganbacteria</taxon>
    </lineage>
</organism>
<dbReference type="Proteomes" id="UP000178951">
    <property type="component" value="Unassembled WGS sequence"/>
</dbReference>
<dbReference type="EMBL" id="MEUF01000032">
    <property type="protein sequence ID" value="OGC35211.1"/>
    <property type="molecule type" value="Genomic_DNA"/>
</dbReference>
<accession>A0A1F4TR95</accession>
<reference evidence="1 2" key="1">
    <citation type="journal article" date="2016" name="Nat. Commun.">
        <title>Thousands of microbial genomes shed light on interconnected biogeochemical processes in an aquifer system.</title>
        <authorList>
            <person name="Anantharaman K."/>
            <person name="Brown C.T."/>
            <person name="Hug L.A."/>
            <person name="Sharon I."/>
            <person name="Castelle C.J."/>
            <person name="Probst A.J."/>
            <person name="Thomas B.C."/>
            <person name="Singh A."/>
            <person name="Wilkins M.J."/>
            <person name="Karaoz U."/>
            <person name="Brodie E.L."/>
            <person name="Williams K.H."/>
            <person name="Hubbard S.S."/>
            <person name="Banfield J.F."/>
        </authorList>
    </citation>
    <scope>NUCLEOTIDE SEQUENCE [LARGE SCALE GENOMIC DNA]</scope>
</reference>
<dbReference type="InterPro" id="IPR013783">
    <property type="entry name" value="Ig-like_fold"/>
</dbReference>
<gene>
    <name evidence="1" type="ORF">A2311_00380</name>
</gene>
<name>A0A1F4TR95_UNCSA</name>
<sequence>MTKQEEKMMRQNKHNQRGRFLPYLVVGLLLTTALSDVAFGYAAIVKVPKTQISGATISLFGTKPSQTTTTGKLVEGAAAGNYTVDSTSDPQYTIYNVYDAPAALTYFLADKGTTYSIFAASGGTTVPITTTFTLFNYYKKGQPDAPTGLVAVAGFETAKLNWQLNDKTDGTGFEYSGIDLEISASNTYAPLLGTAISLGKSTEYKVGELIDTRKLEVGTAYYYRVRGKVDGVTPSNWATGTFNTNSGSALGPQTFKLAIQTNATGKPGINFISMGIAPDANNRWYAGTTPIANAYDLVKVIGTATGKKVLTFGNWDVANQLDAGIVIPNGNADDEKVKNDLLAITLKQGIGYQVYVEPPVPNGKVEITIGNQ</sequence>
<dbReference type="STRING" id="1802583.A2311_00380"/>
<dbReference type="AlphaFoldDB" id="A0A1F4TR95"/>